<dbReference type="PATRIC" id="fig|472175.3.peg.2952"/>
<organism evidence="1 2">
    <name type="scientific">Nitratireductor basaltis</name>
    <dbReference type="NCBI Taxonomy" id="472175"/>
    <lineage>
        <taxon>Bacteria</taxon>
        <taxon>Pseudomonadati</taxon>
        <taxon>Pseudomonadota</taxon>
        <taxon>Alphaproteobacteria</taxon>
        <taxon>Hyphomicrobiales</taxon>
        <taxon>Phyllobacteriaceae</taxon>
        <taxon>Nitratireductor</taxon>
    </lineage>
</organism>
<evidence type="ECO:0000313" key="2">
    <source>
        <dbReference type="Proteomes" id="UP000053675"/>
    </source>
</evidence>
<reference evidence="1 2" key="1">
    <citation type="submission" date="2014-05" db="EMBL/GenBank/DDBJ databases">
        <title>Draft Genome Sequence of Nitratireductor basaltis Strain UMTGB225, A Marine Bacterium Isolated from Green Barrel Tunicate.</title>
        <authorList>
            <person name="Gan H.Y."/>
        </authorList>
    </citation>
    <scope>NUCLEOTIDE SEQUENCE [LARGE SCALE GENOMIC DNA]</scope>
    <source>
        <strain evidence="1 2">UMTGB225</strain>
    </source>
</reference>
<dbReference type="AlphaFoldDB" id="A0A084U6W9"/>
<comment type="caution">
    <text evidence="1">The sequence shown here is derived from an EMBL/GenBank/DDBJ whole genome shotgun (WGS) entry which is preliminary data.</text>
</comment>
<dbReference type="eggNOG" id="ENOG5033IU3">
    <property type="taxonomic scope" value="Bacteria"/>
</dbReference>
<gene>
    <name evidence="1" type="ORF">EL18_02959</name>
</gene>
<evidence type="ECO:0008006" key="3">
    <source>
        <dbReference type="Google" id="ProtNLM"/>
    </source>
</evidence>
<dbReference type="Proteomes" id="UP000053675">
    <property type="component" value="Unassembled WGS sequence"/>
</dbReference>
<proteinExistence type="predicted"/>
<accession>A0A084U6W9</accession>
<keyword evidence="2" id="KW-1185">Reference proteome</keyword>
<dbReference type="EMBL" id="JMQM01000002">
    <property type="protein sequence ID" value="KFB08705.1"/>
    <property type="molecule type" value="Genomic_DNA"/>
</dbReference>
<protein>
    <recommendedName>
        <fullName evidence="3">1,4-alpha-glucan branching enzyme</fullName>
    </recommendedName>
</protein>
<dbReference type="OrthoDB" id="9808866at2"/>
<evidence type="ECO:0000313" key="1">
    <source>
        <dbReference type="EMBL" id="KFB08705.1"/>
    </source>
</evidence>
<sequence>MAETRTLTDHDEIRDWAAARAGKPVISDPAPGMDEGRPVLRIAFGQHAYQDTDEGADHIGGNQIVEWDEWFEEFEKRELALVVSVDVPGQRDEFHEIIRR</sequence>
<name>A0A084U6W9_9HYPH</name>
<dbReference type="RefSeq" id="WP_036485769.1">
    <property type="nucleotide sequence ID" value="NZ_JMQM01000002.1"/>
</dbReference>
<dbReference type="STRING" id="472175.EL18_02959"/>